<dbReference type="OrthoDB" id="5431366at2"/>
<evidence type="ECO:0000313" key="4">
    <source>
        <dbReference type="Proteomes" id="UP000265745"/>
    </source>
</evidence>
<comment type="caution">
    <text evidence="3">The sequence shown here is derived from an EMBL/GenBank/DDBJ whole genome shotgun (WGS) entry which is preliminary data.</text>
</comment>
<proteinExistence type="predicted"/>
<feature type="compositionally biased region" description="Polar residues" evidence="1">
    <location>
        <begin position="523"/>
        <end position="533"/>
    </location>
</feature>
<gene>
    <name evidence="3" type="ORF">C2846_08305</name>
</gene>
<dbReference type="RefSeq" id="WP_119701219.1">
    <property type="nucleotide sequence ID" value="NZ_QJSA01000006.1"/>
</dbReference>
<feature type="region of interest" description="Disordered" evidence="1">
    <location>
        <begin position="557"/>
        <end position="583"/>
    </location>
</feature>
<feature type="compositionally biased region" description="Low complexity" evidence="1">
    <location>
        <begin position="567"/>
        <end position="583"/>
    </location>
</feature>
<accession>A0A396S477</accession>
<evidence type="ECO:0000259" key="2">
    <source>
        <dbReference type="Pfam" id="PF15611"/>
    </source>
</evidence>
<name>A0A396S477_9PSED</name>
<feature type="region of interest" description="Disordered" evidence="1">
    <location>
        <begin position="505"/>
        <end position="540"/>
    </location>
</feature>
<reference evidence="3 4" key="1">
    <citation type="submission" date="2018-06" db="EMBL/GenBank/DDBJ databases">
        <title>Pseudomonas jilinensis sp. nov., isolated from the production water of Jilin Oilfield in China.</title>
        <authorList>
            <person name="Wang J."/>
        </authorList>
    </citation>
    <scope>NUCLEOTIDE SEQUENCE [LARGE SCALE GENOMIC DNA]</scope>
    <source>
        <strain evidence="3 4">JS15-10A1</strain>
    </source>
</reference>
<dbReference type="EMBL" id="QJSA01000006">
    <property type="protein sequence ID" value="RHW21513.1"/>
    <property type="molecule type" value="Genomic_DNA"/>
</dbReference>
<keyword evidence="4" id="KW-1185">Reference proteome</keyword>
<evidence type="ECO:0000313" key="3">
    <source>
        <dbReference type="EMBL" id="RHW21513.1"/>
    </source>
</evidence>
<dbReference type="InterPro" id="IPR028943">
    <property type="entry name" value="ZorC_EH_Signature_dom"/>
</dbReference>
<dbReference type="AlphaFoldDB" id="A0A396S477"/>
<dbReference type="Pfam" id="PF15611">
    <property type="entry name" value="EH_Signature"/>
    <property type="match status" value="1"/>
</dbReference>
<organism evidence="3 4">
    <name type="scientific">Pseudomonas jilinensis</name>
    <dbReference type="NCBI Taxonomy" id="2078689"/>
    <lineage>
        <taxon>Bacteria</taxon>
        <taxon>Pseudomonadati</taxon>
        <taxon>Pseudomonadota</taxon>
        <taxon>Gammaproteobacteria</taxon>
        <taxon>Pseudomonadales</taxon>
        <taxon>Pseudomonadaceae</taxon>
        <taxon>Pseudomonas</taxon>
    </lineage>
</organism>
<feature type="domain" description="Zorya protein ZorC EH" evidence="2">
    <location>
        <begin position="85"/>
        <end position="465"/>
    </location>
</feature>
<evidence type="ECO:0000256" key="1">
    <source>
        <dbReference type="SAM" id="MobiDB-lite"/>
    </source>
</evidence>
<dbReference type="Proteomes" id="UP000265745">
    <property type="component" value="Unassembled WGS sequence"/>
</dbReference>
<protein>
    <recommendedName>
        <fullName evidence="2">Zorya protein ZorC EH domain-containing protein</fullName>
    </recommendedName>
</protein>
<sequence length="670" mass="75877">MKLPPVHMPVAEWAPVVRERWTVLVEKVARMKAASGKSDAFDAMLARLRDMASTGRFDGLPELLKRRLTARALTWLWLNDEAMGRRLLSSRLLSVLVDAQQPRLTRITLQQLAQFYFRRFDKLDEHDGLRKQLEQILLQQLHLLPEPKVSGPQADPLVTLKRDGHWLLPPDGPVQLVERVRDSGHELGETFEVMGLQGFDDGRYGDICRAHFYLETLRGLSPGEYDPVLDELQKPAVSKAPYEGERRIGHVALEILIDRAGQEPGEVWQNFILNLAGDPRISRNSPNYREWWQFLGEERVQKVRGWLSKEDLRLFLQAVEQFGIETQNDDLQRMFPARKQFLEGLFKLKLIRNTRLLLGGRAQHSVKRILGKDVQTSFASMDGQMNDKAVIYLDCGDFHLVEGSHSFKIWVYLAAPGEALRSYERSSFSHSDLTTAVPKAYKRLYPELPYDAFTHHPPLSWQNRVFSFLADNGIALDIEQLLNRSDYQPYLRKFGMPVVNAKRTPVPPPSQTDFPAEPARSRVGNTGATTMSAPQGRKPAEMIARDSRAIPREEAATVRRGNQQHDPVVSHSVSSPDAAAPATARPSLVGEGLLTGLKPSALKILRYFVDNPGDKVRYAANVFGVDSREINQILYGPLKDMCTRDEQFGWTVNEAARLALEALDEQDRAE</sequence>